<dbReference type="AlphaFoldDB" id="A0A0Q9YR07"/>
<gene>
    <name evidence="2" type="ORF">CC99x_00071</name>
    <name evidence="3" type="ORF">CC99x_006560</name>
</gene>
<evidence type="ECO:0000313" key="2">
    <source>
        <dbReference type="EMBL" id="KRG19850.1"/>
    </source>
</evidence>
<evidence type="ECO:0000313" key="4">
    <source>
        <dbReference type="Proteomes" id="UP000051494"/>
    </source>
</evidence>
<dbReference type="STRING" id="437022.CC99x_00071"/>
<accession>A0A0Q9YR07</accession>
<evidence type="ECO:0000256" key="1">
    <source>
        <dbReference type="SAM" id="Coils"/>
    </source>
</evidence>
<reference evidence="2" key="1">
    <citation type="submission" date="2015-09" db="EMBL/GenBank/DDBJ databases">
        <title>Draft Genome Sequences of Two Novel Amoeba-resistant Intranuclear Bacteria, Candidatus Berkiella cookevillensis and Candidatus Berkiella aquae.</title>
        <authorList>
            <person name="Mehari Y.T."/>
            <person name="Arivett B.A."/>
            <person name="Farone A.L."/>
            <person name="Gunderson J.H."/>
            <person name="Farone M.B."/>
        </authorList>
    </citation>
    <scope>NUCLEOTIDE SEQUENCE [LARGE SCALE GENOMIC DNA]</scope>
    <source>
        <strain evidence="2">CC99</strain>
    </source>
</reference>
<protein>
    <submittedName>
        <fullName evidence="2">Uncharacterized protein</fullName>
    </submittedName>
</protein>
<organism evidence="2">
    <name type="scientific">Candidatus Berkiella cookevillensis</name>
    <dbReference type="NCBI Taxonomy" id="437022"/>
    <lineage>
        <taxon>Bacteria</taxon>
        <taxon>Pseudomonadati</taxon>
        <taxon>Pseudomonadota</taxon>
        <taxon>Gammaproteobacteria</taxon>
        <taxon>Candidatus Berkiellales</taxon>
        <taxon>Candidatus Berkiellaceae</taxon>
        <taxon>Candidatus Berkiella</taxon>
    </lineage>
</organism>
<dbReference type="Proteomes" id="UP000051494">
    <property type="component" value="Unassembled WGS sequence"/>
</dbReference>
<reference evidence="3" key="3">
    <citation type="submission" date="2021-06" db="EMBL/GenBank/DDBJ databases">
        <title>Genomic Description and Analysis of Intracellular Bacteria, Candidatus Berkiella cookevillensis and Candidatus Berkiella aquae.</title>
        <authorList>
            <person name="Kidane D.T."/>
            <person name="Mehari Y.T."/>
            <person name="Rice F.C."/>
            <person name="Arivett B.A."/>
            <person name="Farone A.L."/>
            <person name="Berk S.G."/>
            <person name="Farone M.B."/>
        </authorList>
    </citation>
    <scope>NUCLEOTIDE SEQUENCE</scope>
    <source>
        <strain evidence="3">CC99</strain>
    </source>
</reference>
<evidence type="ECO:0000313" key="3">
    <source>
        <dbReference type="EMBL" id="MCS5708569.1"/>
    </source>
</evidence>
<dbReference type="EMBL" id="LKHV01000001">
    <property type="protein sequence ID" value="KRG19850.1"/>
    <property type="molecule type" value="Genomic_DNA"/>
</dbReference>
<reference evidence="3" key="2">
    <citation type="journal article" date="2016" name="Genome Announc.">
        <title>Draft Genome Sequences of Two Novel Amoeba-Resistant Intranuclear Bacteria, 'Candidatus Berkiella cookevillensis' and 'Candidatus Berkiella aquae'.</title>
        <authorList>
            <person name="Mehari Y.T."/>
            <person name="Arivett B.A."/>
            <person name="Farone A.L."/>
            <person name="Gunderson J.H."/>
            <person name="Farone M.B."/>
        </authorList>
    </citation>
    <scope>NUCLEOTIDE SEQUENCE</scope>
    <source>
        <strain evidence="3">CC99</strain>
    </source>
</reference>
<name>A0A0Q9YR07_9GAMM</name>
<proteinExistence type="predicted"/>
<keyword evidence="1" id="KW-0175">Coiled coil</keyword>
<dbReference type="EMBL" id="LKHV02000001">
    <property type="protein sequence ID" value="MCS5708569.1"/>
    <property type="molecule type" value="Genomic_DNA"/>
</dbReference>
<dbReference type="RefSeq" id="WP_057622489.1">
    <property type="nucleotide sequence ID" value="NZ_LKHV02000001.1"/>
</dbReference>
<feature type="coiled-coil region" evidence="1">
    <location>
        <begin position="137"/>
        <end position="164"/>
    </location>
</feature>
<keyword evidence="4" id="KW-1185">Reference proteome</keyword>
<sequence>MPDTIQNYVDKSWNEFSKTYDFEKKFGIEALRHKLSQENRSRGLQGVTRDEVLNLIGSHNNELNNDLSSRLELAYHARQANMTPRAKQRPEQVNENIVDRDLSGPSQKKLPPWPGADKIDFASNPAIRQAVDNFANVINHSNDRQEVTAAYDQLKAELKNQLKAEYKNRLTAKLTPTAPAPKKELR</sequence>
<comment type="caution">
    <text evidence="2">The sequence shown here is derived from an EMBL/GenBank/DDBJ whole genome shotgun (WGS) entry which is preliminary data.</text>
</comment>